<dbReference type="GO" id="GO:0003746">
    <property type="term" value="F:translation elongation factor activity"/>
    <property type="evidence" value="ECO:0007669"/>
    <property type="project" value="UniProtKB-UniRule"/>
</dbReference>
<dbReference type="HOGENOM" id="CLU_007265_0_0_11"/>
<dbReference type="InterPro" id="IPR033720">
    <property type="entry name" value="EFTU_2"/>
</dbReference>
<dbReference type="AlphaFoldDB" id="I1CXI5"/>
<dbReference type="PANTHER" id="PTHR43721">
    <property type="entry name" value="ELONGATION FACTOR TU-RELATED"/>
    <property type="match status" value="1"/>
</dbReference>
<dbReference type="NCBIfam" id="TIGR00231">
    <property type="entry name" value="small_GTP"/>
    <property type="match status" value="1"/>
</dbReference>
<evidence type="ECO:0000256" key="3">
    <source>
        <dbReference type="ARBA" id="ARBA00022741"/>
    </source>
</evidence>
<feature type="binding site" evidence="10">
    <location>
        <begin position="138"/>
        <end position="141"/>
    </location>
    <ligand>
        <name>GTP</name>
        <dbReference type="ChEBI" id="CHEBI:37565"/>
    </ligand>
</feature>
<evidence type="ECO:0000256" key="4">
    <source>
        <dbReference type="ARBA" id="ARBA00022768"/>
    </source>
</evidence>
<evidence type="ECO:0000259" key="11">
    <source>
        <dbReference type="PROSITE" id="PS51722"/>
    </source>
</evidence>
<dbReference type="PROSITE" id="PS51722">
    <property type="entry name" value="G_TR_2"/>
    <property type="match status" value="1"/>
</dbReference>
<dbReference type="NCBIfam" id="NF000766">
    <property type="entry name" value="PRK00049.1"/>
    <property type="match status" value="1"/>
</dbReference>
<dbReference type="EC" id="3.6.5.3" evidence="10"/>
<evidence type="ECO:0000313" key="12">
    <source>
        <dbReference type="EMBL" id="EIE97409.1"/>
    </source>
</evidence>
<dbReference type="GO" id="GO:0005829">
    <property type="term" value="C:cytosol"/>
    <property type="evidence" value="ECO:0007669"/>
    <property type="project" value="TreeGrafter"/>
</dbReference>
<dbReference type="STRING" id="928724.SacglDRAFT_00458"/>
<evidence type="ECO:0000313" key="13">
    <source>
        <dbReference type="Proteomes" id="UP000005087"/>
    </source>
</evidence>
<comment type="catalytic activity">
    <reaction evidence="10">
        <text>GTP + H2O = GDP + phosphate + H(+)</text>
        <dbReference type="Rhea" id="RHEA:19669"/>
        <dbReference type="ChEBI" id="CHEBI:15377"/>
        <dbReference type="ChEBI" id="CHEBI:15378"/>
        <dbReference type="ChEBI" id="CHEBI:37565"/>
        <dbReference type="ChEBI" id="CHEBI:43474"/>
        <dbReference type="ChEBI" id="CHEBI:58189"/>
        <dbReference type="EC" id="3.6.5.3"/>
    </reaction>
</comment>
<keyword evidence="4 10" id="KW-0251">Elongation factor</keyword>
<keyword evidence="7 10" id="KW-0648">Protein biosynthesis</keyword>
<name>I1CXI5_9PSEU</name>
<dbReference type="InterPro" id="IPR009000">
    <property type="entry name" value="Transl_B-barrel_sf"/>
</dbReference>
<dbReference type="SUPFAM" id="SSF50465">
    <property type="entry name" value="EF-Tu/eEF-1alpha/eIF2-gamma C-terminal domain"/>
    <property type="match status" value="1"/>
</dbReference>
<keyword evidence="13" id="KW-1185">Reference proteome</keyword>
<evidence type="ECO:0000256" key="8">
    <source>
        <dbReference type="ARBA" id="ARBA00023134"/>
    </source>
</evidence>
<keyword evidence="3 10" id="KW-0547">Nucleotide-binding</keyword>
<proteinExistence type="inferred from homology"/>
<dbReference type="InterPro" id="IPR004160">
    <property type="entry name" value="Transl_elong_EFTu/EF1A_C"/>
</dbReference>
<dbReference type="FunFam" id="3.40.50.300:FF:000003">
    <property type="entry name" value="Elongation factor Tu"/>
    <property type="match status" value="1"/>
</dbReference>
<keyword evidence="6 10" id="KW-0460">Magnesium</keyword>
<dbReference type="PROSITE" id="PS00301">
    <property type="entry name" value="G_TR_1"/>
    <property type="match status" value="1"/>
</dbReference>
<protein>
    <recommendedName>
        <fullName evidence="9 10">Elongation factor Tu</fullName>
        <shortName evidence="10">EF-Tu</shortName>
        <ecNumber evidence="10">3.6.5.3</ecNumber>
    </recommendedName>
</protein>
<reference evidence="13" key="2">
    <citation type="submission" date="2012-01" db="EMBL/GenBank/DDBJ databases">
        <title>Noncontiguous Finished sequence of chromosome of Saccharomonospora glauca K62.</title>
        <authorList>
            <consortium name="US DOE Joint Genome Institute"/>
            <person name="Lucas S."/>
            <person name="Han J."/>
            <person name="Lapidus A."/>
            <person name="Cheng J.-F."/>
            <person name="Goodwin L."/>
            <person name="Pitluck S."/>
            <person name="Peters L."/>
            <person name="Mikhailova N."/>
            <person name="Held B."/>
            <person name="Detter J.C."/>
            <person name="Han C."/>
            <person name="Tapia R."/>
            <person name="Land M."/>
            <person name="Hauser L."/>
            <person name="Kyrpides N."/>
            <person name="Ivanova N."/>
            <person name="Pagani I."/>
            <person name="Brambilla E.-M."/>
            <person name="Klenk H.-P."/>
            <person name="Woyke T."/>
        </authorList>
    </citation>
    <scope>NUCLEOTIDE SEQUENCE [LARGE SCALE GENOMIC DNA]</scope>
    <source>
        <strain evidence="13">K62</strain>
    </source>
</reference>
<dbReference type="InterPro" id="IPR031157">
    <property type="entry name" value="G_TR_CS"/>
</dbReference>
<dbReference type="InterPro" id="IPR009001">
    <property type="entry name" value="Transl_elong_EF1A/Init_IF2_C"/>
</dbReference>
<reference evidence="12 13" key="1">
    <citation type="submission" date="2011-09" db="EMBL/GenBank/DDBJ databases">
        <authorList>
            <consortium name="US DOE Joint Genome Institute (JGI-PGF)"/>
            <person name="Lucas S."/>
            <person name="Han J."/>
            <person name="Lapidus A."/>
            <person name="Cheng J.-F."/>
            <person name="Goodwin L."/>
            <person name="Pitluck S."/>
            <person name="Peters L."/>
            <person name="Land M.L."/>
            <person name="Hauser L."/>
            <person name="Brambilla E."/>
            <person name="Klenk H.-P."/>
            <person name="Woyke T.J."/>
        </authorList>
    </citation>
    <scope>NUCLEOTIDE SEQUENCE [LARGE SCALE GENOMIC DNA]</scope>
    <source>
        <strain evidence="12 13">K62</strain>
    </source>
</reference>
<feature type="binding site" evidence="10">
    <location>
        <position position="26"/>
    </location>
    <ligand>
        <name>Mg(2+)</name>
        <dbReference type="ChEBI" id="CHEBI:18420"/>
    </ligand>
</feature>
<dbReference type="Proteomes" id="UP000005087">
    <property type="component" value="Chromosome"/>
</dbReference>
<dbReference type="CDD" id="cd03697">
    <property type="entry name" value="EFTU_II"/>
    <property type="match status" value="1"/>
</dbReference>
<dbReference type="eggNOG" id="COG0050">
    <property type="taxonomic scope" value="Bacteria"/>
</dbReference>
<dbReference type="RefSeq" id="WP_005461350.1">
    <property type="nucleotide sequence ID" value="NZ_CM001484.1"/>
</dbReference>
<gene>
    <name evidence="10" type="primary">tuf</name>
    <name evidence="12" type="ORF">SacglDRAFT_00458</name>
</gene>
<feature type="binding site" evidence="10">
    <location>
        <begin position="83"/>
        <end position="87"/>
    </location>
    <ligand>
        <name>GTP</name>
        <dbReference type="ChEBI" id="CHEBI:37565"/>
    </ligand>
</feature>
<dbReference type="SUPFAM" id="SSF52540">
    <property type="entry name" value="P-loop containing nucleoside triphosphate hydrolases"/>
    <property type="match status" value="1"/>
</dbReference>
<dbReference type="InterPro" id="IPR027417">
    <property type="entry name" value="P-loop_NTPase"/>
</dbReference>
<dbReference type="CDD" id="cd03707">
    <property type="entry name" value="EFTU_III"/>
    <property type="match status" value="1"/>
</dbReference>
<dbReference type="EMBL" id="CM001484">
    <property type="protein sequence ID" value="EIE97409.1"/>
    <property type="molecule type" value="Genomic_DNA"/>
</dbReference>
<keyword evidence="10" id="KW-0479">Metal-binding</keyword>
<dbReference type="InterPro" id="IPR041709">
    <property type="entry name" value="EF-Tu_GTP-bd"/>
</dbReference>
<organism evidence="12 13">
    <name type="scientific">Saccharomonospora glauca K62</name>
    <dbReference type="NCBI Taxonomy" id="928724"/>
    <lineage>
        <taxon>Bacteria</taxon>
        <taxon>Bacillati</taxon>
        <taxon>Actinomycetota</taxon>
        <taxon>Actinomycetes</taxon>
        <taxon>Pseudonocardiales</taxon>
        <taxon>Pseudonocardiaceae</taxon>
        <taxon>Saccharomonospora</taxon>
    </lineage>
</organism>
<dbReference type="InterPro" id="IPR004161">
    <property type="entry name" value="EFTu-like_2"/>
</dbReference>
<dbReference type="Gene3D" id="3.40.50.300">
    <property type="entry name" value="P-loop containing nucleotide triphosphate hydrolases"/>
    <property type="match status" value="1"/>
</dbReference>
<evidence type="ECO:0000256" key="5">
    <source>
        <dbReference type="ARBA" id="ARBA00022801"/>
    </source>
</evidence>
<dbReference type="NCBIfam" id="NF009373">
    <property type="entry name" value="PRK12736.1"/>
    <property type="match status" value="1"/>
</dbReference>
<feature type="binding site" evidence="10">
    <location>
        <begin position="19"/>
        <end position="26"/>
    </location>
    <ligand>
        <name>GTP</name>
        <dbReference type="ChEBI" id="CHEBI:37565"/>
    </ligand>
</feature>
<evidence type="ECO:0000256" key="9">
    <source>
        <dbReference type="ARBA" id="ARBA00029554"/>
    </source>
</evidence>
<comment type="subcellular location">
    <subcellularLocation>
        <location evidence="10">Cytoplasm</location>
    </subcellularLocation>
</comment>
<dbReference type="GO" id="GO:0005525">
    <property type="term" value="F:GTP binding"/>
    <property type="evidence" value="ECO:0007669"/>
    <property type="project" value="UniProtKB-UniRule"/>
</dbReference>
<dbReference type="PRINTS" id="PR00315">
    <property type="entry name" value="ELONGATNFCT"/>
</dbReference>
<dbReference type="GO" id="GO:0000287">
    <property type="term" value="F:magnesium ion binding"/>
    <property type="evidence" value="ECO:0007669"/>
    <property type="project" value="UniProtKB-UniRule"/>
</dbReference>
<dbReference type="FunFam" id="2.40.30.10:FF:000001">
    <property type="entry name" value="Elongation factor Tu"/>
    <property type="match status" value="1"/>
</dbReference>
<sequence length="397" mass="44085">MAKAKFERSKPHVNIGTIGHVDHGKTTLTAAITKVLHDRYPELNESRAFDQIDNAPEEKQRGITINISHVEYQTEKRHYAHVDAPGHADYVKNMITGAAQMDGAILVVAATDGPMPQTREHVLLARQVGVPYIVVALNKADMVDDEEILELVEMEVRELLSSQEFPGDDAPVIRVSGLKALEGDEKWADSIMELMNAVDEFIPDPEREIDKPFLMPIEDVFTITGRGTVVTGRIERGEIKLNEEVEIVGIRPESRKTTVTSIEMFNKMLDSGQAGDNAALLLRGIKREDVERGQVVTKPGTTTPHTEFEASVYILSKDEGGRHTPFFNNYRPQFYFRTTDVTGVVSLPEGTEMVMPGDNTEIKVQLIQPIAMDEGLRFAIREGGRTVGAGQVTKIIK</sequence>
<dbReference type="HAMAP" id="MF_00118_B">
    <property type="entry name" value="EF_Tu_B"/>
    <property type="match status" value="1"/>
</dbReference>
<comment type="similarity">
    <text evidence="1 10">Belongs to the TRAFAC class translation factor GTPase superfamily. Classic translation factor GTPase family. EF-Tu/EF-1A subfamily.</text>
</comment>
<dbReference type="InterPro" id="IPR000795">
    <property type="entry name" value="T_Tr_GTP-bd_dom"/>
</dbReference>
<keyword evidence="5 10" id="KW-0378">Hydrolase</keyword>
<dbReference type="NCBIfam" id="TIGR00485">
    <property type="entry name" value="EF-Tu"/>
    <property type="match status" value="1"/>
</dbReference>
<evidence type="ECO:0000256" key="7">
    <source>
        <dbReference type="ARBA" id="ARBA00022917"/>
    </source>
</evidence>
<dbReference type="GO" id="GO:0003924">
    <property type="term" value="F:GTPase activity"/>
    <property type="evidence" value="ECO:0007669"/>
    <property type="project" value="UniProtKB-UniRule"/>
</dbReference>
<evidence type="ECO:0000256" key="10">
    <source>
        <dbReference type="HAMAP-Rule" id="MF_00118"/>
    </source>
</evidence>
<accession>I1CXI5</accession>
<dbReference type="PANTHER" id="PTHR43721:SF22">
    <property type="entry name" value="ELONGATION FACTOR TU, MITOCHONDRIAL"/>
    <property type="match status" value="1"/>
</dbReference>
<comment type="function">
    <text evidence="10">GTP hydrolase that promotes the GTP-dependent binding of aminoacyl-tRNA to the A-site of ribosomes during protein biosynthesis.</text>
</comment>
<dbReference type="CDD" id="cd01884">
    <property type="entry name" value="EF_Tu"/>
    <property type="match status" value="1"/>
</dbReference>
<dbReference type="SUPFAM" id="SSF50447">
    <property type="entry name" value="Translation proteins"/>
    <property type="match status" value="1"/>
</dbReference>
<dbReference type="Gene3D" id="2.40.30.10">
    <property type="entry name" value="Translation factors"/>
    <property type="match status" value="2"/>
</dbReference>
<dbReference type="InterPro" id="IPR004541">
    <property type="entry name" value="Transl_elong_EFTu/EF1A_bac/org"/>
</dbReference>
<comment type="subunit">
    <text evidence="10">Monomer.</text>
</comment>
<feature type="domain" description="Tr-type G" evidence="11">
    <location>
        <begin position="10"/>
        <end position="206"/>
    </location>
</feature>
<keyword evidence="2 10" id="KW-0963">Cytoplasm</keyword>
<evidence type="ECO:0000256" key="1">
    <source>
        <dbReference type="ARBA" id="ARBA00007249"/>
    </source>
</evidence>
<evidence type="ECO:0000256" key="6">
    <source>
        <dbReference type="ARBA" id="ARBA00022842"/>
    </source>
</evidence>
<dbReference type="InterPro" id="IPR050055">
    <property type="entry name" value="EF-Tu_GTPase"/>
</dbReference>
<dbReference type="NCBIfam" id="NF009372">
    <property type="entry name" value="PRK12735.1"/>
    <property type="match status" value="1"/>
</dbReference>
<dbReference type="OrthoDB" id="9803139at2"/>
<dbReference type="Pfam" id="PF00009">
    <property type="entry name" value="GTP_EFTU"/>
    <property type="match status" value="1"/>
</dbReference>
<dbReference type="Pfam" id="PF03143">
    <property type="entry name" value="GTP_EFTU_D3"/>
    <property type="match status" value="1"/>
</dbReference>
<dbReference type="InterPro" id="IPR005225">
    <property type="entry name" value="Small_GTP-bd"/>
</dbReference>
<evidence type="ECO:0000256" key="2">
    <source>
        <dbReference type="ARBA" id="ARBA00022490"/>
    </source>
</evidence>
<keyword evidence="8 10" id="KW-0342">GTP-binding</keyword>
<dbReference type="Pfam" id="PF03144">
    <property type="entry name" value="GTP_EFTU_D2"/>
    <property type="match status" value="1"/>
</dbReference>